<sequence>MSLVVSKYFVALQTNPKALYNHNPTTPDTIFSTQCNHGRLVRESQTTSEGSRTASSFDVEPHGPWAMATARTEIMKREDKLERQGGGGRSKAASRRVLSCTWNDPGKGAKK</sequence>
<evidence type="ECO:0000313" key="3">
    <source>
        <dbReference type="Proteomes" id="UP000822688"/>
    </source>
</evidence>
<dbReference type="EMBL" id="CM026424">
    <property type="protein sequence ID" value="KAG0578926.1"/>
    <property type="molecule type" value="Genomic_DNA"/>
</dbReference>
<proteinExistence type="predicted"/>
<feature type="compositionally biased region" description="Polar residues" evidence="1">
    <location>
        <begin position="43"/>
        <end position="56"/>
    </location>
</feature>
<gene>
    <name evidence="2" type="ORF">KC19_4G060500</name>
</gene>
<protein>
    <submittedName>
        <fullName evidence="2">Uncharacterized protein</fullName>
    </submittedName>
</protein>
<feature type="region of interest" description="Disordered" evidence="1">
    <location>
        <begin position="43"/>
        <end position="64"/>
    </location>
</feature>
<name>A0A8T0I798_CERPU</name>
<comment type="caution">
    <text evidence="2">The sequence shown here is derived from an EMBL/GenBank/DDBJ whole genome shotgun (WGS) entry which is preliminary data.</text>
</comment>
<dbReference type="Proteomes" id="UP000822688">
    <property type="component" value="Chromosome 4"/>
</dbReference>
<keyword evidence="3" id="KW-1185">Reference proteome</keyword>
<evidence type="ECO:0000256" key="1">
    <source>
        <dbReference type="SAM" id="MobiDB-lite"/>
    </source>
</evidence>
<reference evidence="2" key="1">
    <citation type="submission" date="2020-06" db="EMBL/GenBank/DDBJ databases">
        <title>WGS assembly of Ceratodon purpureus strain R40.</title>
        <authorList>
            <person name="Carey S.B."/>
            <person name="Jenkins J."/>
            <person name="Shu S."/>
            <person name="Lovell J.T."/>
            <person name="Sreedasyam A."/>
            <person name="Maumus F."/>
            <person name="Tiley G.P."/>
            <person name="Fernandez-Pozo N."/>
            <person name="Barry K."/>
            <person name="Chen C."/>
            <person name="Wang M."/>
            <person name="Lipzen A."/>
            <person name="Daum C."/>
            <person name="Saski C.A."/>
            <person name="Payton A.C."/>
            <person name="Mcbreen J.C."/>
            <person name="Conrad R.E."/>
            <person name="Kollar L.M."/>
            <person name="Olsson S."/>
            <person name="Huttunen S."/>
            <person name="Landis J.B."/>
            <person name="Wickett N.J."/>
            <person name="Johnson M.G."/>
            <person name="Rensing S.A."/>
            <person name="Grimwood J."/>
            <person name="Schmutz J."/>
            <person name="Mcdaniel S.F."/>
        </authorList>
    </citation>
    <scope>NUCLEOTIDE SEQUENCE</scope>
    <source>
        <strain evidence="2">R40</strain>
    </source>
</reference>
<dbReference type="AlphaFoldDB" id="A0A8T0I798"/>
<feature type="region of interest" description="Disordered" evidence="1">
    <location>
        <begin position="78"/>
        <end position="111"/>
    </location>
</feature>
<evidence type="ECO:0000313" key="2">
    <source>
        <dbReference type="EMBL" id="KAG0578926.1"/>
    </source>
</evidence>
<accession>A0A8T0I798</accession>
<organism evidence="2 3">
    <name type="scientific">Ceratodon purpureus</name>
    <name type="common">Fire moss</name>
    <name type="synonym">Dicranum purpureum</name>
    <dbReference type="NCBI Taxonomy" id="3225"/>
    <lineage>
        <taxon>Eukaryota</taxon>
        <taxon>Viridiplantae</taxon>
        <taxon>Streptophyta</taxon>
        <taxon>Embryophyta</taxon>
        <taxon>Bryophyta</taxon>
        <taxon>Bryophytina</taxon>
        <taxon>Bryopsida</taxon>
        <taxon>Dicranidae</taxon>
        <taxon>Pseudoditrichales</taxon>
        <taxon>Ditrichaceae</taxon>
        <taxon>Ceratodon</taxon>
    </lineage>
</organism>